<evidence type="ECO:0000313" key="11">
    <source>
        <dbReference type="EMBL" id="KAF5373484.1"/>
    </source>
</evidence>
<dbReference type="PROSITE" id="PS50007">
    <property type="entry name" value="PIPLC_X_DOMAIN"/>
    <property type="match status" value="1"/>
</dbReference>
<comment type="caution">
    <text evidence="11">The sequence shown here is derived from an EMBL/GenBank/DDBJ whole genome shotgun (WGS) entry which is preliminary data.</text>
</comment>
<dbReference type="PANTHER" id="PTHR10336">
    <property type="entry name" value="PHOSPHOINOSITIDE-SPECIFIC PHOSPHOLIPASE C FAMILY PROTEIN"/>
    <property type="match status" value="1"/>
</dbReference>
<dbReference type="GO" id="GO:0051209">
    <property type="term" value="P:release of sequestered calcium ion into cytosol"/>
    <property type="evidence" value="ECO:0007669"/>
    <property type="project" value="TreeGrafter"/>
</dbReference>
<dbReference type="InterPro" id="IPR001192">
    <property type="entry name" value="PI-PLC_fam"/>
</dbReference>
<dbReference type="InterPro" id="IPR011992">
    <property type="entry name" value="EF-hand-dom_pair"/>
</dbReference>
<dbReference type="Pfam" id="PF00388">
    <property type="entry name" value="PI-PLC-X"/>
    <property type="match status" value="1"/>
</dbReference>
<dbReference type="GO" id="GO:0016042">
    <property type="term" value="P:lipid catabolic process"/>
    <property type="evidence" value="ECO:0007669"/>
    <property type="project" value="UniProtKB-KW"/>
</dbReference>
<dbReference type="InterPro" id="IPR037755">
    <property type="entry name" value="Plc1_PH"/>
</dbReference>
<dbReference type="SMART" id="SM00148">
    <property type="entry name" value="PLCXc"/>
    <property type="match status" value="1"/>
</dbReference>
<keyword evidence="5" id="KW-0807">Transducer</keyword>
<feature type="region of interest" description="Disordered" evidence="7">
    <location>
        <begin position="462"/>
        <end position="497"/>
    </location>
</feature>
<dbReference type="GO" id="GO:0004435">
    <property type="term" value="F:phosphatidylinositol-4,5-bisphosphate phospholipase C activity"/>
    <property type="evidence" value="ECO:0007669"/>
    <property type="project" value="UniProtKB-EC"/>
</dbReference>
<dbReference type="EMBL" id="JAACJP010000039">
    <property type="protein sequence ID" value="KAF5373484.1"/>
    <property type="molecule type" value="Genomic_DNA"/>
</dbReference>
<dbReference type="PROSITE" id="PS50004">
    <property type="entry name" value="C2"/>
    <property type="match status" value="1"/>
</dbReference>
<dbReference type="Gene3D" id="3.20.20.190">
    <property type="entry name" value="Phosphatidylinositol (PI) phosphodiesterase"/>
    <property type="match status" value="1"/>
</dbReference>
<dbReference type="AlphaFoldDB" id="A0A8H5GYT5"/>
<dbReference type="InterPro" id="IPR017946">
    <property type="entry name" value="PLC-like_Pdiesterase_TIM-brl"/>
</dbReference>
<dbReference type="SMART" id="SM00149">
    <property type="entry name" value="PLCYc"/>
    <property type="match status" value="1"/>
</dbReference>
<feature type="domain" description="EF-hand" evidence="10">
    <location>
        <begin position="174"/>
        <end position="209"/>
    </location>
</feature>
<dbReference type="InterPro" id="IPR001711">
    <property type="entry name" value="PLipase_C_Pinositol-sp_Y"/>
</dbReference>
<dbReference type="SUPFAM" id="SSF47473">
    <property type="entry name" value="EF-hand"/>
    <property type="match status" value="1"/>
</dbReference>
<keyword evidence="12" id="KW-1185">Reference proteome</keyword>
<feature type="compositionally biased region" description="Low complexity" evidence="7">
    <location>
        <begin position="759"/>
        <end position="785"/>
    </location>
</feature>
<protein>
    <recommendedName>
        <fullName evidence="1 6">Phosphoinositide phospholipase C</fullName>
        <ecNumber evidence="1 6">3.1.4.11</ecNumber>
    </recommendedName>
</protein>
<dbReference type="PROSITE" id="PS50222">
    <property type="entry name" value="EF_HAND_2"/>
    <property type="match status" value="2"/>
</dbReference>
<name>A0A8H5GYT5_9AGAR</name>
<dbReference type="SUPFAM" id="SSF51695">
    <property type="entry name" value="PLC-like phosphodiesterases"/>
    <property type="match status" value="1"/>
</dbReference>
<evidence type="ECO:0000256" key="3">
    <source>
        <dbReference type="ARBA" id="ARBA00022963"/>
    </source>
</evidence>
<dbReference type="InterPro" id="IPR000008">
    <property type="entry name" value="C2_dom"/>
</dbReference>
<dbReference type="Gene3D" id="2.60.40.150">
    <property type="entry name" value="C2 domain"/>
    <property type="match status" value="1"/>
</dbReference>
<reference evidence="11 12" key="1">
    <citation type="journal article" date="2020" name="ISME J.">
        <title>Uncovering the hidden diversity of litter-decomposition mechanisms in mushroom-forming fungi.</title>
        <authorList>
            <person name="Floudas D."/>
            <person name="Bentzer J."/>
            <person name="Ahren D."/>
            <person name="Johansson T."/>
            <person name="Persson P."/>
            <person name="Tunlid A."/>
        </authorList>
    </citation>
    <scope>NUCLEOTIDE SEQUENCE [LARGE SCALE GENOMIC DNA]</scope>
    <source>
        <strain evidence="11 12">CBS 661.87</strain>
    </source>
</reference>
<feature type="domain" description="PI-PLC Y-box" evidence="9">
    <location>
        <begin position="561"/>
        <end position="689"/>
    </location>
</feature>
<evidence type="ECO:0000256" key="4">
    <source>
        <dbReference type="ARBA" id="ARBA00023098"/>
    </source>
</evidence>
<evidence type="ECO:0000313" key="12">
    <source>
        <dbReference type="Proteomes" id="UP000565441"/>
    </source>
</evidence>
<evidence type="ECO:0000259" key="8">
    <source>
        <dbReference type="PROSITE" id="PS50004"/>
    </source>
</evidence>
<dbReference type="InterPro" id="IPR035892">
    <property type="entry name" value="C2_domain_sf"/>
</dbReference>
<dbReference type="CDD" id="cd08598">
    <property type="entry name" value="PI-PLC1c_yeast"/>
    <property type="match status" value="1"/>
</dbReference>
<comment type="catalytic activity">
    <reaction evidence="6">
        <text>a 1,2-diacyl-sn-glycero-3-phospho-(1D-myo-inositol-4,5-bisphosphate) + H2O = 1D-myo-inositol 1,4,5-trisphosphate + a 1,2-diacyl-sn-glycerol + H(+)</text>
        <dbReference type="Rhea" id="RHEA:33179"/>
        <dbReference type="ChEBI" id="CHEBI:15377"/>
        <dbReference type="ChEBI" id="CHEBI:15378"/>
        <dbReference type="ChEBI" id="CHEBI:17815"/>
        <dbReference type="ChEBI" id="CHEBI:58456"/>
        <dbReference type="ChEBI" id="CHEBI:203600"/>
        <dbReference type="EC" id="3.1.4.11"/>
    </reaction>
</comment>
<dbReference type="GO" id="GO:0005509">
    <property type="term" value="F:calcium ion binding"/>
    <property type="evidence" value="ECO:0007669"/>
    <property type="project" value="InterPro"/>
</dbReference>
<dbReference type="InterPro" id="IPR011993">
    <property type="entry name" value="PH-like_dom_sf"/>
</dbReference>
<evidence type="ECO:0000259" key="10">
    <source>
        <dbReference type="PROSITE" id="PS50222"/>
    </source>
</evidence>
<dbReference type="SUPFAM" id="SSF50729">
    <property type="entry name" value="PH domain-like"/>
    <property type="match status" value="1"/>
</dbReference>
<evidence type="ECO:0000256" key="6">
    <source>
        <dbReference type="RuleBase" id="RU361133"/>
    </source>
</evidence>
<evidence type="ECO:0000256" key="2">
    <source>
        <dbReference type="ARBA" id="ARBA00022801"/>
    </source>
</evidence>
<evidence type="ECO:0000259" key="9">
    <source>
        <dbReference type="PROSITE" id="PS50008"/>
    </source>
</evidence>
<dbReference type="CDD" id="cd13360">
    <property type="entry name" value="PH_PLC_fungal"/>
    <property type="match status" value="1"/>
</dbReference>
<dbReference type="EC" id="3.1.4.11" evidence="1 6"/>
<dbReference type="Gene3D" id="1.10.238.10">
    <property type="entry name" value="EF-hand"/>
    <property type="match status" value="2"/>
</dbReference>
<dbReference type="SMART" id="SM00239">
    <property type="entry name" value="C2"/>
    <property type="match status" value="1"/>
</dbReference>
<evidence type="ECO:0000256" key="1">
    <source>
        <dbReference type="ARBA" id="ARBA00012368"/>
    </source>
</evidence>
<accession>A0A8H5GYT5</accession>
<dbReference type="Pfam" id="PF00387">
    <property type="entry name" value="PI-PLC-Y"/>
    <property type="match status" value="1"/>
</dbReference>
<feature type="domain" description="C2" evidence="8">
    <location>
        <begin position="684"/>
        <end position="882"/>
    </location>
</feature>
<dbReference type="InterPro" id="IPR000909">
    <property type="entry name" value="PLipase_C_PInositol-sp_X_dom"/>
</dbReference>
<feature type="region of interest" description="Disordered" evidence="7">
    <location>
        <begin position="509"/>
        <end position="554"/>
    </location>
</feature>
<keyword evidence="4 6" id="KW-0443">Lipid metabolism</keyword>
<sequence>MMSTDTLSPSGFDVPAMLIQGTTMTKVSEKKQRRVLFQLDPDEGCLLYKSKKAGIVALETIKEIRSGPAARYYRQQFAFPEDAEARWLTIIYILEGAYKTLHILADSADVLALWDAAVRKLVAVRQGLMTGLGNVEMREAVWERQYWKRADVEGDNRLSFEEVEKLCRRLHATLSTPQLRVLFDNADTGKKGYLDFAGFQAFVKALKRRPEIEDIYNDICKANGGSFGFPAFQAFMRDTQHSPLSEDQLQAVFAKYSSTSTTTTESSSSLPAATLTLDGFSAFLVSSDNAVFSEKDRDIWQDMTRPISEYYISSSHNTYLVGHQLVGVSTIEGYIRALLHSCRSVELDIYDGDTEPVIFHGKTLTSKVSVRDVCGAIAKYAFVASPYPLLISAEVHCSVKQQDVLVEIMLEAFGEALVRAPPEGRPKIEKLPSPEDLKGKFLLKAKNLYVVAQLEALRAKKPAPAHVLEADASSSDESDDSGEGDDGGGGGIKGEIKNGFGELKEKWRRVRGKDGSRGASPLPLPSSSSSSSYSSSTPPTSTPTPQEKEKEKPKIKMSFALVSLLVYTVGVKCRGLGPNQGYAPEHIFSLSESAADKLIKRRGGAGAGDGDGDGTARELVRHTREHLVRVYPKGTRVSSTNFEPGRYWAAGAQVVAINWQTFDLGYTMNQAMFQRNGRAGYVLKPEALRRDGKEEELLGQRTEYVLEVTIISAHQLPRLRDSTGQEVVKEKSIVDPLVQVSLHVPDWNWNWTNAKESGSSSSSSTSLLPSSSTSSLSPFPASTSPSPSPSPSPSASASTRPRTTTTSTSARTRAVRNNGFNPVWQETLRLPFQVAGGGAKGGGGMEELVFVQFAVLEDDHDAEGDVPIAVYCSSLGCLAQEC</sequence>
<dbReference type="Pfam" id="PF00168">
    <property type="entry name" value="C2"/>
    <property type="match status" value="1"/>
</dbReference>
<dbReference type="SUPFAM" id="SSF49562">
    <property type="entry name" value="C2 domain (Calcium/lipid-binding domain, CaLB)"/>
    <property type="match status" value="1"/>
</dbReference>
<dbReference type="GO" id="GO:0048015">
    <property type="term" value="P:phosphatidylinositol-mediated signaling"/>
    <property type="evidence" value="ECO:0007669"/>
    <property type="project" value="TreeGrafter"/>
</dbReference>
<dbReference type="InterPro" id="IPR002048">
    <property type="entry name" value="EF_hand_dom"/>
</dbReference>
<feature type="region of interest" description="Disordered" evidence="7">
    <location>
        <begin position="755"/>
        <end position="818"/>
    </location>
</feature>
<feature type="domain" description="EF-hand" evidence="10">
    <location>
        <begin position="144"/>
        <end position="173"/>
    </location>
</feature>
<dbReference type="PANTHER" id="PTHR10336:SF36">
    <property type="entry name" value="1-PHOSPHATIDYLINOSITOL 4,5-BISPHOSPHATE PHOSPHODIESTERASE BETA-4"/>
    <property type="match status" value="1"/>
</dbReference>
<organism evidence="11 12">
    <name type="scientific">Tricholomella constricta</name>
    <dbReference type="NCBI Taxonomy" id="117010"/>
    <lineage>
        <taxon>Eukaryota</taxon>
        <taxon>Fungi</taxon>
        <taxon>Dikarya</taxon>
        <taxon>Basidiomycota</taxon>
        <taxon>Agaricomycotina</taxon>
        <taxon>Agaricomycetes</taxon>
        <taxon>Agaricomycetidae</taxon>
        <taxon>Agaricales</taxon>
        <taxon>Tricholomatineae</taxon>
        <taxon>Lyophyllaceae</taxon>
        <taxon>Tricholomella</taxon>
    </lineage>
</organism>
<feature type="compositionally biased region" description="Low complexity" evidence="7">
    <location>
        <begin position="793"/>
        <end position="812"/>
    </location>
</feature>
<feature type="compositionally biased region" description="Acidic residues" evidence="7">
    <location>
        <begin position="474"/>
        <end position="486"/>
    </location>
</feature>
<evidence type="ECO:0000256" key="5">
    <source>
        <dbReference type="ARBA" id="ARBA00023224"/>
    </source>
</evidence>
<dbReference type="Proteomes" id="UP000565441">
    <property type="component" value="Unassembled WGS sequence"/>
</dbReference>
<dbReference type="Pfam" id="PF13499">
    <property type="entry name" value="EF-hand_7"/>
    <property type="match status" value="1"/>
</dbReference>
<keyword evidence="2 6" id="KW-0378">Hydrolase</keyword>
<dbReference type="CDD" id="cd16207">
    <property type="entry name" value="EFh_ScPlc1p_like"/>
    <property type="match status" value="1"/>
</dbReference>
<dbReference type="PRINTS" id="PR00390">
    <property type="entry name" value="PHPHLIPASEC"/>
</dbReference>
<evidence type="ECO:0000256" key="7">
    <source>
        <dbReference type="SAM" id="MobiDB-lite"/>
    </source>
</evidence>
<dbReference type="PROSITE" id="PS50008">
    <property type="entry name" value="PIPLC_Y_DOMAIN"/>
    <property type="match status" value="1"/>
</dbReference>
<keyword evidence="3 6" id="KW-0442">Lipid degradation</keyword>
<gene>
    <name evidence="11" type="ORF">D9615_009422</name>
</gene>
<dbReference type="OrthoDB" id="269822at2759"/>
<proteinExistence type="predicted"/>
<dbReference type="Gene3D" id="2.30.29.30">
    <property type="entry name" value="Pleckstrin-homology domain (PH domain)/Phosphotyrosine-binding domain (PTB)"/>
    <property type="match status" value="1"/>
</dbReference>
<feature type="compositionally biased region" description="Low complexity" evidence="7">
    <location>
        <begin position="525"/>
        <end position="545"/>
    </location>
</feature>